<feature type="transmembrane region" description="Helical" evidence="6">
    <location>
        <begin position="6"/>
        <end position="24"/>
    </location>
</feature>
<accession>A0A9Q9MJ86</accession>
<feature type="transmembrane region" description="Helical" evidence="6">
    <location>
        <begin position="361"/>
        <end position="379"/>
    </location>
</feature>
<dbReference type="GO" id="GO:0015990">
    <property type="term" value="P:electron transport coupled proton transport"/>
    <property type="evidence" value="ECO:0007669"/>
    <property type="project" value="TreeGrafter"/>
</dbReference>
<gene>
    <name evidence="8" type="ORF">Daura_22740</name>
</gene>
<organism evidence="8 9">
    <name type="scientific">Dactylosporangium aurantiacum</name>
    <dbReference type="NCBI Taxonomy" id="35754"/>
    <lineage>
        <taxon>Bacteria</taxon>
        <taxon>Bacillati</taxon>
        <taxon>Actinomycetota</taxon>
        <taxon>Actinomycetes</taxon>
        <taxon>Micromonosporales</taxon>
        <taxon>Micromonosporaceae</taxon>
        <taxon>Dactylosporangium</taxon>
    </lineage>
</organism>
<dbReference type="InterPro" id="IPR001750">
    <property type="entry name" value="ND/Mrp_TM"/>
</dbReference>
<protein>
    <recommendedName>
        <fullName evidence="7">NADH:quinone oxidoreductase/Mrp antiporter transmembrane domain-containing protein</fullName>
    </recommendedName>
</protein>
<feature type="transmembrane region" description="Helical" evidence="6">
    <location>
        <begin position="295"/>
        <end position="317"/>
    </location>
</feature>
<evidence type="ECO:0000256" key="5">
    <source>
        <dbReference type="RuleBase" id="RU000320"/>
    </source>
</evidence>
<feature type="transmembrane region" description="Helical" evidence="6">
    <location>
        <begin position="76"/>
        <end position="95"/>
    </location>
</feature>
<evidence type="ECO:0000256" key="2">
    <source>
        <dbReference type="ARBA" id="ARBA00022692"/>
    </source>
</evidence>
<dbReference type="PRINTS" id="PR01434">
    <property type="entry name" value="NADHDHGNASE5"/>
</dbReference>
<dbReference type="InterPro" id="IPR003945">
    <property type="entry name" value="NU5C-like"/>
</dbReference>
<dbReference type="GO" id="GO:0016020">
    <property type="term" value="C:membrane"/>
    <property type="evidence" value="ECO:0007669"/>
    <property type="project" value="UniProtKB-SubCell"/>
</dbReference>
<feature type="transmembrane region" description="Helical" evidence="6">
    <location>
        <begin position="416"/>
        <end position="439"/>
    </location>
</feature>
<evidence type="ECO:0000313" key="9">
    <source>
        <dbReference type="Proteomes" id="UP001058003"/>
    </source>
</evidence>
<name>A0A9Q9MJ86_9ACTN</name>
<dbReference type="GO" id="GO:0003954">
    <property type="term" value="F:NADH dehydrogenase activity"/>
    <property type="evidence" value="ECO:0007669"/>
    <property type="project" value="TreeGrafter"/>
</dbReference>
<feature type="transmembrane region" description="Helical" evidence="6">
    <location>
        <begin position="267"/>
        <end position="288"/>
    </location>
</feature>
<keyword evidence="3 6" id="KW-1133">Transmembrane helix</keyword>
<dbReference type="PANTHER" id="PTHR42829">
    <property type="entry name" value="NADH-UBIQUINONE OXIDOREDUCTASE CHAIN 5"/>
    <property type="match status" value="1"/>
</dbReference>
<feature type="transmembrane region" description="Helical" evidence="6">
    <location>
        <begin position="31"/>
        <end position="56"/>
    </location>
</feature>
<evidence type="ECO:0000256" key="4">
    <source>
        <dbReference type="ARBA" id="ARBA00023136"/>
    </source>
</evidence>
<feature type="domain" description="NADH:quinone oxidoreductase/Mrp antiporter transmembrane" evidence="7">
    <location>
        <begin position="128"/>
        <end position="345"/>
    </location>
</feature>
<evidence type="ECO:0000313" key="8">
    <source>
        <dbReference type="EMBL" id="UWZ58734.1"/>
    </source>
</evidence>
<evidence type="ECO:0000256" key="3">
    <source>
        <dbReference type="ARBA" id="ARBA00022989"/>
    </source>
</evidence>
<dbReference type="KEGG" id="daur:Daura_22740"/>
<dbReference type="GO" id="GO:0042773">
    <property type="term" value="P:ATP synthesis coupled electron transport"/>
    <property type="evidence" value="ECO:0007669"/>
    <property type="project" value="InterPro"/>
</dbReference>
<evidence type="ECO:0000256" key="6">
    <source>
        <dbReference type="SAM" id="Phobius"/>
    </source>
</evidence>
<keyword evidence="9" id="KW-1185">Reference proteome</keyword>
<proteinExistence type="predicted"/>
<sequence length="520" mass="52991">MLLIAVVLLPGVVSLAVVVARGRAARPIGAVGAGVAAALFACTMVLTAAVVTHGPVQAVVGRDPGTAWFGWYADRSAALLLMLVAGVSAMAQAFAGRYLSGDRGRGWFVAATGLLTCGSGTLVTGATLVSVAAGWTATGVGLVLLLRTYPQLPSARDGARRALRTFLVGDAALWTGVAAATLRWGPVDLRHDTPPAASGEGGWAAVITALLVVAALTRCAQVPWHRWLPASLAAPTPVSALLHAGVVNGGGVLLLRSAAITDGAPAILFLAVASGAASLVYGTAMMLVRPDVKGSLAYSTIGQMGFMIMTAGLGWHAITVLHIVGHGLYKAALFLGSGSAVERHARQIPYEAARPGRVRALRLAAALMTAIAVAGAEAWRPYPGGPALAVFVWASATTVCWGWLRRRATPAGALGITATVAMAAFAYVAIAHAATVLLALPDRELPGAGIVTAAVAAAAAAVGVLRHRGSGALASWHKTIYTNLLTADRGRRLRPAPARHGDAVARSRTITDPITVGTLS</sequence>
<feature type="transmembrane region" description="Helical" evidence="6">
    <location>
        <begin position="202"/>
        <end position="220"/>
    </location>
</feature>
<keyword evidence="2 5" id="KW-0812">Transmembrane</keyword>
<dbReference type="PANTHER" id="PTHR42829:SF1">
    <property type="entry name" value="INORGANIC CARBON TRANSPORTER SUBUNIT DABB-RELATED"/>
    <property type="match status" value="1"/>
</dbReference>
<reference evidence="8" key="1">
    <citation type="submission" date="2021-04" db="EMBL/GenBank/DDBJ databases">
        <title>Dactylosporangium aurantiacum NRRL B-8018 full assembly.</title>
        <authorList>
            <person name="Hartkoorn R.C."/>
            <person name="Beaudoing E."/>
            <person name="Hot D."/>
        </authorList>
    </citation>
    <scope>NUCLEOTIDE SEQUENCE</scope>
    <source>
        <strain evidence="8">NRRL B-8018</strain>
    </source>
</reference>
<feature type="transmembrane region" description="Helical" evidence="6">
    <location>
        <begin position="445"/>
        <end position="465"/>
    </location>
</feature>
<keyword evidence="4 6" id="KW-0472">Membrane</keyword>
<dbReference type="Proteomes" id="UP001058003">
    <property type="component" value="Chromosome"/>
</dbReference>
<feature type="transmembrane region" description="Helical" evidence="6">
    <location>
        <begin position="132"/>
        <end position="150"/>
    </location>
</feature>
<dbReference type="GO" id="GO:0012505">
    <property type="term" value="C:endomembrane system"/>
    <property type="evidence" value="ECO:0007669"/>
    <property type="project" value="UniProtKB-SubCell"/>
</dbReference>
<dbReference type="EMBL" id="CP073767">
    <property type="protein sequence ID" value="UWZ58734.1"/>
    <property type="molecule type" value="Genomic_DNA"/>
</dbReference>
<feature type="transmembrane region" description="Helical" evidence="6">
    <location>
        <begin position="107"/>
        <end position="126"/>
    </location>
</feature>
<dbReference type="RefSeq" id="WP_052387059.1">
    <property type="nucleotide sequence ID" value="NZ_CP073767.1"/>
</dbReference>
<dbReference type="GO" id="GO:0008137">
    <property type="term" value="F:NADH dehydrogenase (ubiquinone) activity"/>
    <property type="evidence" value="ECO:0007669"/>
    <property type="project" value="InterPro"/>
</dbReference>
<feature type="transmembrane region" description="Helical" evidence="6">
    <location>
        <begin position="385"/>
        <end position="404"/>
    </location>
</feature>
<evidence type="ECO:0000259" key="7">
    <source>
        <dbReference type="Pfam" id="PF00361"/>
    </source>
</evidence>
<comment type="subcellular location">
    <subcellularLocation>
        <location evidence="1">Endomembrane system</location>
        <topology evidence="1">Multi-pass membrane protein</topology>
    </subcellularLocation>
    <subcellularLocation>
        <location evidence="5">Membrane</location>
        <topology evidence="5">Multi-pass membrane protein</topology>
    </subcellularLocation>
</comment>
<dbReference type="Pfam" id="PF00361">
    <property type="entry name" value="Proton_antipo_M"/>
    <property type="match status" value="1"/>
</dbReference>
<evidence type="ECO:0000256" key="1">
    <source>
        <dbReference type="ARBA" id="ARBA00004127"/>
    </source>
</evidence>
<feature type="transmembrane region" description="Helical" evidence="6">
    <location>
        <begin position="162"/>
        <end position="182"/>
    </location>
</feature>
<dbReference type="AlphaFoldDB" id="A0A9Q9MJ86"/>